<feature type="non-terminal residue" evidence="2">
    <location>
        <position position="1"/>
    </location>
</feature>
<feature type="compositionally biased region" description="Low complexity" evidence="1">
    <location>
        <begin position="23"/>
        <end position="33"/>
    </location>
</feature>
<evidence type="ECO:0000313" key="2">
    <source>
        <dbReference type="EMBL" id="CAA9242004.1"/>
    </source>
</evidence>
<protein>
    <submittedName>
        <fullName evidence="2">Uncharacterized protein</fullName>
    </submittedName>
</protein>
<organism evidence="2">
    <name type="scientific">uncultured Acetobacteraceae bacterium</name>
    <dbReference type="NCBI Taxonomy" id="169975"/>
    <lineage>
        <taxon>Bacteria</taxon>
        <taxon>Pseudomonadati</taxon>
        <taxon>Pseudomonadota</taxon>
        <taxon>Alphaproteobacteria</taxon>
        <taxon>Acetobacterales</taxon>
        <taxon>Acetobacteraceae</taxon>
        <taxon>environmental samples</taxon>
    </lineage>
</organism>
<accession>A0A6J4I6U5</accession>
<feature type="region of interest" description="Disordered" evidence="1">
    <location>
        <begin position="115"/>
        <end position="138"/>
    </location>
</feature>
<feature type="compositionally biased region" description="Low complexity" evidence="1">
    <location>
        <begin position="115"/>
        <end position="129"/>
    </location>
</feature>
<reference evidence="2" key="1">
    <citation type="submission" date="2020-02" db="EMBL/GenBank/DDBJ databases">
        <authorList>
            <person name="Meier V. D."/>
        </authorList>
    </citation>
    <scope>NUCLEOTIDE SEQUENCE</scope>
    <source>
        <strain evidence="2">AVDCRST_MAG08</strain>
    </source>
</reference>
<evidence type="ECO:0000256" key="1">
    <source>
        <dbReference type="SAM" id="MobiDB-lite"/>
    </source>
</evidence>
<name>A0A6J4I6U5_9PROT</name>
<gene>
    <name evidence="2" type="ORF">AVDCRST_MAG08-1666</name>
</gene>
<feature type="non-terminal residue" evidence="2">
    <location>
        <position position="138"/>
    </location>
</feature>
<sequence>WRGTMPAAALGCGRRPARCSRAPSACTANPSSRAGRRPGSRSGIRRPTCWKPSGRCWSSSRCRAWTPARWRPRSRTARCSWRVCARCRPNSAAPRSTAWSCRKGGSSAACRCRPGATAPPSGAPSPRAACWSGSTRPP</sequence>
<dbReference type="AlphaFoldDB" id="A0A6J4I6U5"/>
<proteinExistence type="predicted"/>
<dbReference type="EMBL" id="CADCTG010000143">
    <property type="protein sequence ID" value="CAA9242004.1"/>
    <property type="molecule type" value="Genomic_DNA"/>
</dbReference>
<feature type="region of interest" description="Disordered" evidence="1">
    <location>
        <begin position="23"/>
        <end position="46"/>
    </location>
</feature>